<evidence type="ECO:0000256" key="3">
    <source>
        <dbReference type="ARBA" id="ARBA00023274"/>
    </source>
</evidence>
<dbReference type="SUPFAM" id="SSF53137">
    <property type="entry name" value="Translational machinery components"/>
    <property type="match status" value="1"/>
</dbReference>
<keyword evidence="2" id="KW-0689">Ribosomal protein</keyword>
<comment type="similarity">
    <text evidence="1">Belongs to the universal ribosomal protein uS11 family.</text>
</comment>
<proteinExistence type="inferred from homology"/>
<dbReference type="Proteomes" id="UP000887578">
    <property type="component" value="Unplaced"/>
</dbReference>
<dbReference type="PANTHER" id="PTHR11759">
    <property type="entry name" value="40S RIBOSOMAL PROTEIN S14/30S RIBOSOMAL PROTEIN S11"/>
    <property type="match status" value="1"/>
</dbReference>
<sequence>MATKDFSLSFKEKQVVVNNVTSNGKYSNLNSNQNIQYSSKAFSGLSKNVSIEKRKVFDFDYENSIEEPSDFLFDGAKQSYRDLKNAKQIVIENPFEFSRQQEKDETMMPEVAQFKASQRLFNPNQINLPQHSSGGLMSILGQLARLTLTTTSRPSIIQASLIHQSAILSRSIRDVHKSGVKFMQGEINTFEGTHGAQSYVAVNTQNVNQYLPLPETMKKEFNGIPYNELPILYIKATKNNTLIHATDSKYKAIMYTSCRLEGFKNARKKTNIAGQTTGIAAGQRLLRRGINTIRVCVKGIGPGRMTAVQGLASAGVNVVSITDRTPLCELGPRPRKIRRV</sequence>
<keyword evidence="4" id="KW-1185">Reference proteome</keyword>
<dbReference type="Gene3D" id="3.30.420.80">
    <property type="entry name" value="Ribosomal protein S11"/>
    <property type="match status" value="1"/>
</dbReference>
<dbReference type="GO" id="GO:0003735">
    <property type="term" value="F:structural constituent of ribosome"/>
    <property type="evidence" value="ECO:0007669"/>
    <property type="project" value="InterPro"/>
</dbReference>
<evidence type="ECO:0000256" key="2">
    <source>
        <dbReference type="ARBA" id="ARBA00022980"/>
    </source>
</evidence>
<dbReference type="FunFam" id="3.30.420.80:FF:000016">
    <property type="entry name" value="Mitochondrial Ribosomal Protein, Small"/>
    <property type="match status" value="1"/>
</dbReference>
<dbReference type="InterPro" id="IPR001971">
    <property type="entry name" value="Ribosomal_uS11"/>
</dbReference>
<accession>A0A914QLL3</accession>
<name>A0A914QLL3_9BILA</name>
<dbReference type="AlphaFoldDB" id="A0A914QLL3"/>
<evidence type="ECO:0000313" key="5">
    <source>
        <dbReference type="WBParaSite" id="PDA_v2.g4471.t1"/>
    </source>
</evidence>
<dbReference type="HAMAP" id="MF_01310">
    <property type="entry name" value="Ribosomal_uS11"/>
    <property type="match status" value="1"/>
</dbReference>
<dbReference type="GO" id="GO:0005840">
    <property type="term" value="C:ribosome"/>
    <property type="evidence" value="ECO:0007669"/>
    <property type="project" value="UniProtKB-KW"/>
</dbReference>
<reference evidence="5" key="1">
    <citation type="submission" date="2022-11" db="UniProtKB">
        <authorList>
            <consortium name="WormBaseParasite"/>
        </authorList>
    </citation>
    <scope>IDENTIFICATION</scope>
</reference>
<dbReference type="GO" id="GO:1990904">
    <property type="term" value="C:ribonucleoprotein complex"/>
    <property type="evidence" value="ECO:0007669"/>
    <property type="project" value="UniProtKB-KW"/>
</dbReference>
<evidence type="ECO:0000256" key="1">
    <source>
        <dbReference type="ARBA" id="ARBA00006194"/>
    </source>
</evidence>
<dbReference type="InterPro" id="IPR036967">
    <property type="entry name" value="Ribosomal_uS11_sf"/>
</dbReference>
<keyword evidence="3" id="KW-0687">Ribonucleoprotein</keyword>
<evidence type="ECO:0000313" key="4">
    <source>
        <dbReference type="Proteomes" id="UP000887578"/>
    </source>
</evidence>
<dbReference type="Pfam" id="PF00411">
    <property type="entry name" value="Ribosomal_S11"/>
    <property type="match status" value="1"/>
</dbReference>
<dbReference type="WBParaSite" id="PDA_v2.g4471.t1">
    <property type="protein sequence ID" value="PDA_v2.g4471.t1"/>
    <property type="gene ID" value="PDA_v2.g4471"/>
</dbReference>
<protein>
    <submittedName>
        <fullName evidence="5">Ribosomal protein S11</fullName>
    </submittedName>
</protein>
<organism evidence="4 5">
    <name type="scientific">Panagrolaimus davidi</name>
    <dbReference type="NCBI Taxonomy" id="227884"/>
    <lineage>
        <taxon>Eukaryota</taxon>
        <taxon>Metazoa</taxon>
        <taxon>Ecdysozoa</taxon>
        <taxon>Nematoda</taxon>
        <taxon>Chromadorea</taxon>
        <taxon>Rhabditida</taxon>
        <taxon>Tylenchina</taxon>
        <taxon>Panagrolaimomorpha</taxon>
        <taxon>Panagrolaimoidea</taxon>
        <taxon>Panagrolaimidae</taxon>
        <taxon>Panagrolaimus</taxon>
    </lineage>
</organism>
<dbReference type="GO" id="GO:0006412">
    <property type="term" value="P:translation"/>
    <property type="evidence" value="ECO:0007669"/>
    <property type="project" value="InterPro"/>
</dbReference>